<dbReference type="SMART" id="SM00450">
    <property type="entry name" value="RHOD"/>
    <property type="match status" value="1"/>
</dbReference>
<dbReference type="InterPro" id="IPR036873">
    <property type="entry name" value="Rhodanese-like_dom_sf"/>
</dbReference>
<dbReference type="InterPro" id="IPR011991">
    <property type="entry name" value="ArsR-like_HTH"/>
</dbReference>
<keyword evidence="2" id="KW-0238">DNA-binding</keyword>
<dbReference type="NCBIfam" id="NF033788">
    <property type="entry name" value="HTH_metalloreg"/>
    <property type="match status" value="1"/>
</dbReference>
<keyword evidence="3" id="KW-0804">Transcription</keyword>
<feature type="domain" description="HTH arsR-type" evidence="5">
    <location>
        <begin position="6"/>
        <end position="100"/>
    </location>
</feature>
<dbReference type="CDD" id="cd00158">
    <property type="entry name" value="RHOD"/>
    <property type="match status" value="1"/>
</dbReference>
<dbReference type="Pfam" id="PF00581">
    <property type="entry name" value="Rhodanese"/>
    <property type="match status" value="1"/>
</dbReference>
<dbReference type="PROSITE" id="PS50987">
    <property type="entry name" value="HTH_ARSR_2"/>
    <property type="match status" value="1"/>
</dbReference>
<evidence type="ECO:0000259" key="4">
    <source>
        <dbReference type="PROSITE" id="PS50206"/>
    </source>
</evidence>
<comment type="caution">
    <text evidence="6">The sequence shown here is derived from an EMBL/GenBank/DDBJ whole genome shotgun (WGS) entry which is preliminary data.</text>
</comment>
<name>A0ABP5LGR1_9ACTN</name>
<accession>A0ABP5LGR1</accession>
<dbReference type="InterPro" id="IPR051081">
    <property type="entry name" value="HTH_MetalResp_TranReg"/>
</dbReference>
<dbReference type="Gene3D" id="3.40.250.10">
    <property type="entry name" value="Rhodanese-like domain"/>
    <property type="match status" value="1"/>
</dbReference>
<dbReference type="EMBL" id="BAAAQR010000005">
    <property type="protein sequence ID" value="GAA2145005.1"/>
    <property type="molecule type" value="Genomic_DNA"/>
</dbReference>
<dbReference type="CDD" id="cd00090">
    <property type="entry name" value="HTH_ARSR"/>
    <property type="match status" value="1"/>
</dbReference>
<dbReference type="InterPro" id="IPR036390">
    <property type="entry name" value="WH_DNA-bd_sf"/>
</dbReference>
<dbReference type="Gene3D" id="1.10.10.10">
    <property type="entry name" value="Winged helix-like DNA-binding domain superfamily/Winged helix DNA-binding domain"/>
    <property type="match status" value="1"/>
</dbReference>
<sequence>MERSVQQDQLFSELAVVGKAFGSAKRLVLVELLAQGERTVEALAAAAGMGLSTASAHLQVLKLANVVQTRREGTRIHYRLAGDDVAALYDAMRTVARTRSADVGRALDAYLNVPDADEVALVSRDELTRLLETGRVDVIDVRPREEFVAGHIPGARSLPFEQLTAAAESLRTEAPVVAYCRGAYCVLAHDAVRLLGGEGIAARRLEDGMLEWRTHGHPVEVGA</sequence>
<dbReference type="InterPro" id="IPR036388">
    <property type="entry name" value="WH-like_DNA-bd_sf"/>
</dbReference>
<dbReference type="PANTHER" id="PTHR33154:SF18">
    <property type="entry name" value="ARSENICAL RESISTANCE OPERON REPRESSOR"/>
    <property type="match status" value="1"/>
</dbReference>
<proteinExistence type="predicted"/>
<dbReference type="PRINTS" id="PR00778">
    <property type="entry name" value="HTHARSR"/>
</dbReference>
<dbReference type="SUPFAM" id="SSF52821">
    <property type="entry name" value="Rhodanese/Cell cycle control phosphatase"/>
    <property type="match status" value="1"/>
</dbReference>
<dbReference type="SUPFAM" id="SSF46785">
    <property type="entry name" value="Winged helix' DNA-binding domain"/>
    <property type="match status" value="1"/>
</dbReference>
<evidence type="ECO:0000259" key="5">
    <source>
        <dbReference type="PROSITE" id="PS50987"/>
    </source>
</evidence>
<dbReference type="PANTHER" id="PTHR33154">
    <property type="entry name" value="TRANSCRIPTIONAL REGULATOR, ARSR FAMILY"/>
    <property type="match status" value="1"/>
</dbReference>
<dbReference type="InterPro" id="IPR001845">
    <property type="entry name" value="HTH_ArsR_DNA-bd_dom"/>
</dbReference>
<evidence type="ECO:0000313" key="7">
    <source>
        <dbReference type="Proteomes" id="UP001501771"/>
    </source>
</evidence>
<evidence type="ECO:0000256" key="3">
    <source>
        <dbReference type="ARBA" id="ARBA00023163"/>
    </source>
</evidence>
<dbReference type="InterPro" id="IPR001307">
    <property type="entry name" value="Thiosulphate_STrfase_CS"/>
</dbReference>
<gene>
    <name evidence="6" type="ORF">GCM10009844_19240</name>
</gene>
<dbReference type="RefSeq" id="WP_344150703.1">
    <property type="nucleotide sequence ID" value="NZ_BAAAQR010000005.1"/>
</dbReference>
<dbReference type="PROSITE" id="PS00380">
    <property type="entry name" value="RHODANESE_1"/>
    <property type="match status" value="1"/>
</dbReference>
<dbReference type="SMART" id="SM00418">
    <property type="entry name" value="HTH_ARSR"/>
    <property type="match status" value="1"/>
</dbReference>
<organism evidence="6 7">
    <name type="scientific">Nocardioides koreensis</name>
    <dbReference type="NCBI Taxonomy" id="433651"/>
    <lineage>
        <taxon>Bacteria</taxon>
        <taxon>Bacillati</taxon>
        <taxon>Actinomycetota</taxon>
        <taxon>Actinomycetes</taxon>
        <taxon>Propionibacteriales</taxon>
        <taxon>Nocardioidaceae</taxon>
        <taxon>Nocardioides</taxon>
    </lineage>
</organism>
<dbReference type="PROSITE" id="PS50206">
    <property type="entry name" value="RHODANESE_3"/>
    <property type="match status" value="1"/>
</dbReference>
<keyword evidence="7" id="KW-1185">Reference proteome</keyword>
<evidence type="ECO:0000313" key="6">
    <source>
        <dbReference type="EMBL" id="GAA2145005.1"/>
    </source>
</evidence>
<dbReference type="Proteomes" id="UP001501771">
    <property type="component" value="Unassembled WGS sequence"/>
</dbReference>
<protein>
    <submittedName>
        <fullName evidence="6">Metalloregulator ArsR/SmtB family transcription factor</fullName>
    </submittedName>
</protein>
<reference evidence="7" key="1">
    <citation type="journal article" date="2019" name="Int. J. Syst. Evol. Microbiol.">
        <title>The Global Catalogue of Microorganisms (GCM) 10K type strain sequencing project: providing services to taxonomists for standard genome sequencing and annotation.</title>
        <authorList>
            <consortium name="The Broad Institute Genomics Platform"/>
            <consortium name="The Broad Institute Genome Sequencing Center for Infectious Disease"/>
            <person name="Wu L."/>
            <person name="Ma J."/>
        </authorList>
    </citation>
    <scope>NUCLEOTIDE SEQUENCE [LARGE SCALE GENOMIC DNA]</scope>
    <source>
        <strain evidence="7">JCM 16022</strain>
    </source>
</reference>
<dbReference type="InterPro" id="IPR001763">
    <property type="entry name" value="Rhodanese-like_dom"/>
</dbReference>
<keyword evidence="1" id="KW-0805">Transcription regulation</keyword>
<feature type="domain" description="Rhodanese" evidence="4">
    <location>
        <begin position="132"/>
        <end position="221"/>
    </location>
</feature>
<evidence type="ECO:0000256" key="2">
    <source>
        <dbReference type="ARBA" id="ARBA00023125"/>
    </source>
</evidence>
<evidence type="ECO:0000256" key="1">
    <source>
        <dbReference type="ARBA" id="ARBA00023015"/>
    </source>
</evidence>
<dbReference type="Pfam" id="PF01022">
    <property type="entry name" value="HTH_5"/>
    <property type="match status" value="1"/>
</dbReference>